<dbReference type="InterPro" id="IPR009019">
    <property type="entry name" value="KH_sf_prok-type"/>
</dbReference>
<dbReference type="GO" id="GO:0003723">
    <property type="term" value="F:RNA binding"/>
    <property type="evidence" value="ECO:0007669"/>
    <property type="project" value="UniProtKB-UniRule"/>
</dbReference>
<evidence type="ECO:0000313" key="9">
    <source>
        <dbReference type="EMBL" id="CAD7394361.1"/>
    </source>
</evidence>
<dbReference type="EMBL" id="OC316944">
    <property type="protein sequence ID" value="CAD7394361.1"/>
    <property type="molecule type" value="Genomic_DNA"/>
</dbReference>
<dbReference type="InterPro" id="IPR001351">
    <property type="entry name" value="Ribosomal_uS3_C"/>
</dbReference>
<feature type="region of interest" description="Disordered" evidence="7">
    <location>
        <begin position="208"/>
        <end position="233"/>
    </location>
</feature>
<dbReference type="GO" id="GO:2001235">
    <property type="term" value="P:positive regulation of apoptotic signaling pathway"/>
    <property type="evidence" value="ECO:0007669"/>
    <property type="project" value="TreeGrafter"/>
</dbReference>
<dbReference type="SUPFAM" id="SSF54821">
    <property type="entry name" value="Ribosomal protein S3 C-terminal domain"/>
    <property type="match status" value="1"/>
</dbReference>
<dbReference type="PROSITE" id="PS50823">
    <property type="entry name" value="KH_TYPE_2"/>
    <property type="match status" value="1"/>
</dbReference>
<evidence type="ECO:0000256" key="1">
    <source>
        <dbReference type="ARBA" id="ARBA00010761"/>
    </source>
</evidence>
<dbReference type="InterPro" id="IPR005703">
    <property type="entry name" value="Ribosomal_uS3_euk/arc"/>
</dbReference>
<dbReference type="GO" id="GO:0006412">
    <property type="term" value="P:translation"/>
    <property type="evidence" value="ECO:0007669"/>
    <property type="project" value="InterPro"/>
</dbReference>
<evidence type="ECO:0000256" key="7">
    <source>
        <dbReference type="SAM" id="MobiDB-lite"/>
    </source>
</evidence>
<dbReference type="Gene3D" id="3.30.300.20">
    <property type="match status" value="1"/>
</dbReference>
<evidence type="ECO:0000256" key="4">
    <source>
        <dbReference type="ARBA" id="ARBA00023274"/>
    </source>
</evidence>
<dbReference type="GO" id="GO:0005634">
    <property type="term" value="C:nucleus"/>
    <property type="evidence" value="ECO:0007669"/>
    <property type="project" value="TreeGrafter"/>
</dbReference>
<dbReference type="Gene3D" id="3.30.1140.32">
    <property type="entry name" value="Ribosomal protein S3, C-terminal domain"/>
    <property type="match status" value="2"/>
</dbReference>
<dbReference type="InterPro" id="IPR004044">
    <property type="entry name" value="KH_dom_type_2"/>
</dbReference>
<reference evidence="9" key="1">
    <citation type="submission" date="2020-11" db="EMBL/GenBank/DDBJ databases">
        <authorList>
            <person name="Tran Van P."/>
        </authorList>
    </citation>
    <scope>NUCLEOTIDE SEQUENCE</scope>
</reference>
<keyword evidence="4" id="KW-0687">Ribonucleoprotein</keyword>
<gene>
    <name evidence="9" type="ORF">TCEB3V08_LOCUS2287</name>
</gene>
<feature type="domain" description="KH type-2" evidence="8">
    <location>
        <begin position="48"/>
        <end position="119"/>
    </location>
</feature>
<proteinExistence type="inferred from homology"/>
<evidence type="ECO:0000256" key="5">
    <source>
        <dbReference type="ARBA" id="ARBA00035408"/>
    </source>
</evidence>
<dbReference type="Pfam" id="PF00189">
    <property type="entry name" value="Ribosomal_S3_C"/>
    <property type="match status" value="1"/>
</dbReference>
<dbReference type="FunFam" id="3.30.300.20:FF:000006">
    <property type="entry name" value="40S ribosomal protein S3"/>
    <property type="match status" value="1"/>
</dbReference>
<evidence type="ECO:0000256" key="3">
    <source>
        <dbReference type="ARBA" id="ARBA00022980"/>
    </source>
</evidence>
<dbReference type="InterPro" id="IPR057258">
    <property type="entry name" value="Ribosomal_uS3"/>
</dbReference>
<evidence type="ECO:0000256" key="6">
    <source>
        <dbReference type="PROSITE-ProRule" id="PRU00118"/>
    </source>
</evidence>
<dbReference type="GO" id="GO:0003735">
    <property type="term" value="F:structural constituent of ribosome"/>
    <property type="evidence" value="ECO:0007669"/>
    <property type="project" value="InterPro"/>
</dbReference>
<keyword evidence="2 6" id="KW-0694">RNA-binding</keyword>
<dbReference type="PANTHER" id="PTHR11760">
    <property type="entry name" value="30S/40S RIBOSOMAL PROTEIN S3"/>
    <property type="match status" value="1"/>
</dbReference>
<dbReference type="NCBIfam" id="TIGR01008">
    <property type="entry name" value="uS3_euk_arch"/>
    <property type="match status" value="1"/>
</dbReference>
<comment type="similarity">
    <text evidence="1">Belongs to the universal ribosomal protein uS3 family.</text>
</comment>
<dbReference type="SUPFAM" id="SSF54814">
    <property type="entry name" value="Prokaryotic type KH domain (KH-domain type II)"/>
    <property type="match status" value="1"/>
</dbReference>
<accession>A0A7R9CG17</accession>
<dbReference type="InterPro" id="IPR036419">
    <property type="entry name" value="Ribosomal_S3_C_sf"/>
</dbReference>
<sequence>MKSFQPAYMAEWSNTLIFVLDYIQLPKTGGSGFDPAQFVGDGVFKAELNEFLTRELAEDGYSGVEVRVTPTRTEIIIMATRTQNVLGEKGRRIRELTSVVQKRFSFPENSVELYAEKVATRGLCAIAQAESLRYKLIGGLAVRRACYGVLRFIMESGAKGCEVVVSGKLRGVLGIKVKIMLPWDPNGKTGPKKPLPDNVSVVEPKEEILPTSPMSDVKAAKPDAPPISVAAGL</sequence>
<dbReference type="PANTHER" id="PTHR11760:SF32">
    <property type="entry name" value="SMALL RIBOSOMAL SUBUNIT PROTEIN US3"/>
    <property type="match status" value="1"/>
</dbReference>
<dbReference type="GO" id="GO:0022627">
    <property type="term" value="C:cytosolic small ribosomal subunit"/>
    <property type="evidence" value="ECO:0007669"/>
    <property type="project" value="TreeGrafter"/>
</dbReference>
<name>A0A7R9CG17_TIMCR</name>
<evidence type="ECO:0000259" key="8">
    <source>
        <dbReference type="PROSITE" id="PS50823"/>
    </source>
</evidence>
<dbReference type="Pfam" id="PF07650">
    <property type="entry name" value="KH_2"/>
    <property type="match status" value="1"/>
</dbReference>
<organism evidence="9">
    <name type="scientific">Timema cristinae</name>
    <name type="common">Walking stick</name>
    <dbReference type="NCBI Taxonomy" id="61476"/>
    <lineage>
        <taxon>Eukaryota</taxon>
        <taxon>Metazoa</taxon>
        <taxon>Ecdysozoa</taxon>
        <taxon>Arthropoda</taxon>
        <taxon>Hexapoda</taxon>
        <taxon>Insecta</taxon>
        <taxon>Pterygota</taxon>
        <taxon>Neoptera</taxon>
        <taxon>Polyneoptera</taxon>
        <taxon>Phasmatodea</taxon>
        <taxon>Timematodea</taxon>
        <taxon>Timematoidea</taxon>
        <taxon>Timematidae</taxon>
        <taxon>Timema</taxon>
    </lineage>
</organism>
<dbReference type="InterPro" id="IPR015946">
    <property type="entry name" value="KH_dom-like_a/b"/>
</dbReference>
<protein>
    <recommendedName>
        <fullName evidence="5">40S ribosomal protein S3</fullName>
    </recommendedName>
</protein>
<dbReference type="AlphaFoldDB" id="A0A7R9CG17"/>
<keyword evidence="3" id="KW-0689">Ribosomal protein</keyword>
<evidence type="ECO:0000256" key="2">
    <source>
        <dbReference type="ARBA" id="ARBA00022884"/>
    </source>
</evidence>
<dbReference type="CDD" id="cd02413">
    <property type="entry name" value="KH-II_40S_S3"/>
    <property type="match status" value="1"/>
</dbReference>